<name>A0A518V7L9_BRELA</name>
<accession>A0A518V7L9</accession>
<evidence type="ECO:0000313" key="1">
    <source>
        <dbReference type="EMBL" id="QDX92996.1"/>
    </source>
</evidence>
<evidence type="ECO:0000313" key="2">
    <source>
        <dbReference type="Proteomes" id="UP000319432"/>
    </source>
</evidence>
<keyword evidence="2" id="KW-1185">Reference proteome</keyword>
<dbReference type="AlphaFoldDB" id="A0A518V7L9"/>
<dbReference type="EMBL" id="CP033464">
    <property type="protein sequence ID" value="QDX92996.1"/>
    <property type="molecule type" value="Genomic_DNA"/>
</dbReference>
<sequence>MSQEHYDTLVKTRKVPATRETCISPIKGYSAKYDGVLVEFEVAPGTTKALEAIGVRNNAGVVVEKYPNMPEVSKGWNEEKAFFKGEGKKGNKATDKGQINIGLGTGKALEIFNKNIIKFKEVPK</sequence>
<gene>
    <name evidence="1" type="ORF">EEL30_12210</name>
</gene>
<proteinExistence type="predicted"/>
<protein>
    <recommendedName>
        <fullName evidence="3">Pre-toxin TG domain-containing protein</fullName>
    </recommendedName>
</protein>
<dbReference type="OrthoDB" id="2680089at2"/>
<evidence type="ECO:0008006" key="3">
    <source>
        <dbReference type="Google" id="ProtNLM"/>
    </source>
</evidence>
<organism evidence="1 2">
    <name type="scientific">Brevibacillus laterosporus</name>
    <name type="common">Bacillus laterosporus</name>
    <dbReference type="NCBI Taxonomy" id="1465"/>
    <lineage>
        <taxon>Bacteria</taxon>
        <taxon>Bacillati</taxon>
        <taxon>Bacillota</taxon>
        <taxon>Bacilli</taxon>
        <taxon>Bacillales</taxon>
        <taxon>Paenibacillaceae</taxon>
        <taxon>Brevibacillus</taxon>
    </lineage>
</organism>
<reference evidence="1 2" key="1">
    <citation type="submission" date="2018-11" db="EMBL/GenBank/DDBJ databases">
        <title>Phylogenetic determinants of toxin gene distribution in genomes of Brevibacillus laterosporus.</title>
        <authorList>
            <person name="Glare T.R."/>
            <person name="Durrant A."/>
            <person name="Berry C."/>
            <person name="Palma L."/>
            <person name="Ormskirk M."/>
            <person name="Cox M.O."/>
        </authorList>
    </citation>
    <scope>NUCLEOTIDE SEQUENCE [LARGE SCALE GENOMIC DNA]</scope>
    <source>
        <strain evidence="1 2">1821L</strain>
    </source>
</reference>
<dbReference type="Proteomes" id="UP000319432">
    <property type="component" value="Chromosome"/>
</dbReference>